<name>A0A0A9CFR8_ARUDO</name>
<organism evidence="2">
    <name type="scientific">Arundo donax</name>
    <name type="common">Giant reed</name>
    <name type="synonym">Donax arundinaceus</name>
    <dbReference type="NCBI Taxonomy" id="35708"/>
    <lineage>
        <taxon>Eukaryota</taxon>
        <taxon>Viridiplantae</taxon>
        <taxon>Streptophyta</taxon>
        <taxon>Embryophyta</taxon>
        <taxon>Tracheophyta</taxon>
        <taxon>Spermatophyta</taxon>
        <taxon>Magnoliopsida</taxon>
        <taxon>Liliopsida</taxon>
        <taxon>Poales</taxon>
        <taxon>Poaceae</taxon>
        <taxon>PACMAD clade</taxon>
        <taxon>Arundinoideae</taxon>
        <taxon>Arundineae</taxon>
        <taxon>Arundo</taxon>
    </lineage>
</organism>
<feature type="region of interest" description="Disordered" evidence="1">
    <location>
        <begin position="1"/>
        <end position="26"/>
    </location>
</feature>
<evidence type="ECO:0000256" key="1">
    <source>
        <dbReference type="SAM" id="MobiDB-lite"/>
    </source>
</evidence>
<proteinExistence type="predicted"/>
<dbReference type="AlphaFoldDB" id="A0A0A9CFR8"/>
<accession>A0A0A9CFR8</accession>
<dbReference type="EMBL" id="GBRH01225670">
    <property type="protein sequence ID" value="JAD72225.1"/>
    <property type="molecule type" value="Transcribed_RNA"/>
</dbReference>
<evidence type="ECO:0000313" key="2">
    <source>
        <dbReference type="EMBL" id="JAD72225.1"/>
    </source>
</evidence>
<protein>
    <submittedName>
        <fullName evidence="2">Uncharacterized protein</fullName>
    </submittedName>
</protein>
<sequence>MEPRFNSKSKGKFQPFGQGKTYTSQV</sequence>
<reference evidence="2" key="1">
    <citation type="submission" date="2014-09" db="EMBL/GenBank/DDBJ databases">
        <authorList>
            <person name="Magalhaes I.L.F."/>
            <person name="Oliveira U."/>
            <person name="Santos F.R."/>
            <person name="Vidigal T.H.D.A."/>
            <person name="Brescovit A.D."/>
            <person name="Santos A.J."/>
        </authorList>
    </citation>
    <scope>NUCLEOTIDE SEQUENCE</scope>
    <source>
        <tissue evidence="2">Shoot tissue taken approximately 20 cm above the soil surface</tissue>
    </source>
</reference>
<reference evidence="2" key="2">
    <citation type="journal article" date="2015" name="Data Brief">
        <title>Shoot transcriptome of the giant reed, Arundo donax.</title>
        <authorList>
            <person name="Barrero R.A."/>
            <person name="Guerrero F.D."/>
            <person name="Moolhuijzen P."/>
            <person name="Goolsby J.A."/>
            <person name="Tidwell J."/>
            <person name="Bellgard S.E."/>
            <person name="Bellgard M.I."/>
        </authorList>
    </citation>
    <scope>NUCLEOTIDE SEQUENCE</scope>
    <source>
        <tissue evidence="2">Shoot tissue taken approximately 20 cm above the soil surface</tissue>
    </source>
</reference>